<feature type="domain" description="RNB" evidence="1">
    <location>
        <begin position="2"/>
        <end position="174"/>
    </location>
</feature>
<keyword evidence="2" id="KW-0540">Nuclease</keyword>
<sequence>MLSLPISGNFEVGVHIADVSYFVPEGTVLDDVASKRATSVYLVQKVIPMLPQLLCEELCSLNPMTDRLTFSVIWKLSPQGKILDEWFGRTVIQSCAKLSYDHAQSMIENPERVFGAGELPPISSCHAVAEVHRAVQNLHQIAKQLRQQRFVDGALRLDQVEKHLDGWISGGLPG</sequence>
<accession>V8N4G2</accession>
<dbReference type="GO" id="GO:0000932">
    <property type="term" value="C:P-body"/>
    <property type="evidence" value="ECO:0007669"/>
    <property type="project" value="TreeGrafter"/>
</dbReference>
<dbReference type="Pfam" id="PF00773">
    <property type="entry name" value="RNB"/>
    <property type="match status" value="1"/>
</dbReference>
<organism evidence="2 3">
    <name type="scientific">Ophiophagus hannah</name>
    <name type="common">King cobra</name>
    <name type="synonym">Naja hannah</name>
    <dbReference type="NCBI Taxonomy" id="8665"/>
    <lineage>
        <taxon>Eukaryota</taxon>
        <taxon>Metazoa</taxon>
        <taxon>Chordata</taxon>
        <taxon>Craniata</taxon>
        <taxon>Vertebrata</taxon>
        <taxon>Euteleostomi</taxon>
        <taxon>Lepidosauria</taxon>
        <taxon>Squamata</taxon>
        <taxon>Bifurcata</taxon>
        <taxon>Unidentata</taxon>
        <taxon>Episquamata</taxon>
        <taxon>Toxicofera</taxon>
        <taxon>Serpentes</taxon>
        <taxon>Colubroidea</taxon>
        <taxon>Elapidae</taxon>
        <taxon>Elapinae</taxon>
        <taxon>Ophiophagus</taxon>
    </lineage>
</organism>
<gene>
    <name evidence="2" type="primary">Dis3l2</name>
    <name evidence="2" type="ORF">L345_17113</name>
</gene>
<dbReference type="SUPFAM" id="SSF50249">
    <property type="entry name" value="Nucleic acid-binding proteins"/>
    <property type="match status" value="1"/>
</dbReference>
<keyword evidence="3" id="KW-1185">Reference proteome</keyword>
<comment type="caution">
    <text evidence="2">The sequence shown here is derived from an EMBL/GenBank/DDBJ whole genome shotgun (WGS) entry which is preliminary data.</text>
</comment>
<proteinExistence type="predicted"/>
<dbReference type="PANTHER" id="PTHR23355">
    <property type="entry name" value="RIBONUCLEASE"/>
    <property type="match status" value="1"/>
</dbReference>
<protein>
    <submittedName>
        <fullName evidence="2">DIS3-like exonuclease 2</fullName>
    </submittedName>
</protein>
<evidence type="ECO:0000313" key="3">
    <source>
        <dbReference type="Proteomes" id="UP000018936"/>
    </source>
</evidence>
<keyword evidence="2" id="KW-0378">Hydrolase</keyword>
<dbReference type="SMART" id="SM00955">
    <property type="entry name" value="RNB"/>
    <property type="match status" value="1"/>
</dbReference>
<dbReference type="Proteomes" id="UP000018936">
    <property type="component" value="Unassembled WGS sequence"/>
</dbReference>
<dbReference type="GO" id="GO:0006402">
    <property type="term" value="P:mRNA catabolic process"/>
    <property type="evidence" value="ECO:0007669"/>
    <property type="project" value="TreeGrafter"/>
</dbReference>
<dbReference type="GO" id="GO:0000175">
    <property type="term" value="F:3'-5'-RNA exonuclease activity"/>
    <property type="evidence" value="ECO:0007669"/>
    <property type="project" value="TreeGrafter"/>
</dbReference>
<dbReference type="AlphaFoldDB" id="V8N4G2"/>
<reference evidence="2 3" key="1">
    <citation type="journal article" date="2013" name="Proc. Natl. Acad. Sci. U.S.A.">
        <title>The king cobra genome reveals dynamic gene evolution and adaptation in the snake venom system.</title>
        <authorList>
            <person name="Vonk F.J."/>
            <person name="Casewell N.R."/>
            <person name="Henkel C.V."/>
            <person name="Heimberg A.M."/>
            <person name="Jansen H.J."/>
            <person name="McCleary R.J."/>
            <person name="Kerkkamp H.M."/>
            <person name="Vos R.A."/>
            <person name="Guerreiro I."/>
            <person name="Calvete J.J."/>
            <person name="Wuster W."/>
            <person name="Woods A.E."/>
            <person name="Logan J.M."/>
            <person name="Harrison R.A."/>
            <person name="Castoe T.A."/>
            <person name="de Koning A.P."/>
            <person name="Pollock D.D."/>
            <person name="Yandell M."/>
            <person name="Calderon D."/>
            <person name="Renjifo C."/>
            <person name="Currier R.B."/>
            <person name="Salgado D."/>
            <person name="Pla D."/>
            <person name="Sanz L."/>
            <person name="Hyder A.S."/>
            <person name="Ribeiro J.M."/>
            <person name="Arntzen J.W."/>
            <person name="van den Thillart G.E."/>
            <person name="Boetzer M."/>
            <person name="Pirovano W."/>
            <person name="Dirks R.P."/>
            <person name="Spaink H.P."/>
            <person name="Duboule D."/>
            <person name="McGlinn E."/>
            <person name="Kini R.M."/>
            <person name="Richardson M.K."/>
        </authorList>
    </citation>
    <scope>NUCLEOTIDE SEQUENCE</scope>
    <source>
        <tissue evidence="2">Blood</tissue>
    </source>
</reference>
<dbReference type="GO" id="GO:0010587">
    <property type="term" value="P:miRNA catabolic process"/>
    <property type="evidence" value="ECO:0007669"/>
    <property type="project" value="TreeGrafter"/>
</dbReference>
<dbReference type="EMBL" id="AZIM01009483">
    <property type="protein sequence ID" value="ETE57174.1"/>
    <property type="molecule type" value="Genomic_DNA"/>
</dbReference>
<keyword evidence="2" id="KW-0269">Exonuclease</keyword>
<dbReference type="InterPro" id="IPR050180">
    <property type="entry name" value="RNR_Ribonuclease"/>
</dbReference>
<dbReference type="InterPro" id="IPR012340">
    <property type="entry name" value="NA-bd_OB-fold"/>
</dbReference>
<dbReference type="PANTHER" id="PTHR23355:SF9">
    <property type="entry name" value="DIS3-LIKE EXONUCLEASE 2"/>
    <property type="match status" value="1"/>
</dbReference>
<evidence type="ECO:0000259" key="1">
    <source>
        <dbReference type="SMART" id="SM00955"/>
    </source>
</evidence>
<dbReference type="OrthoDB" id="9045076at2759"/>
<dbReference type="InterPro" id="IPR001900">
    <property type="entry name" value="RNase_II/R"/>
</dbReference>
<evidence type="ECO:0000313" key="2">
    <source>
        <dbReference type="EMBL" id="ETE57174.1"/>
    </source>
</evidence>
<dbReference type="GO" id="GO:0003723">
    <property type="term" value="F:RNA binding"/>
    <property type="evidence" value="ECO:0007669"/>
    <property type="project" value="InterPro"/>
</dbReference>
<name>V8N4G2_OPHHA</name>